<evidence type="ECO:0000259" key="2">
    <source>
        <dbReference type="Pfam" id="PF00144"/>
    </source>
</evidence>
<dbReference type="InterPro" id="IPR001466">
    <property type="entry name" value="Beta-lactam-related"/>
</dbReference>
<dbReference type="PANTHER" id="PTHR46825">
    <property type="entry name" value="D-ALANYL-D-ALANINE-CARBOXYPEPTIDASE/ENDOPEPTIDASE AMPH"/>
    <property type="match status" value="1"/>
</dbReference>
<keyword evidence="4" id="KW-1185">Reference proteome</keyword>
<organism evidence="3 4">
    <name type="scientific">Streptomyces cirratus</name>
    <dbReference type="NCBI Taxonomy" id="68187"/>
    <lineage>
        <taxon>Bacteria</taxon>
        <taxon>Bacillati</taxon>
        <taxon>Actinomycetota</taxon>
        <taxon>Actinomycetes</taxon>
        <taxon>Kitasatosporales</taxon>
        <taxon>Streptomycetaceae</taxon>
        <taxon>Streptomyces</taxon>
    </lineage>
</organism>
<feature type="chain" id="PRO_5045983673" evidence="1">
    <location>
        <begin position="30"/>
        <end position="400"/>
    </location>
</feature>
<dbReference type="RefSeq" id="WP_229874142.1">
    <property type="nucleotide sequence ID" value="NZ_BMVP01000020.1"/>
</dbReference>
<reference evidence="4" key="1">
    <citation type="journal article" date="2019" name="Int. J. Syst. Evol. Microbiol.">
        <title>The Global Catalogue of Microorganisms (GCM) 10K type strain sequencing project: providing services to taxonomists for standard genome sequencing and annotation.</title>
        <authorList>
            <consortium name="The Broad Institute Genomics Platform"/>
            <consortium name="The Broad Institute Genome Sequencing Center for Infectious Disease"/>
            <person name="Wu L."/>
            <person name="Ma J."/>
        </authorList>
    </citation>
    <scope>NUCLEOTIDE SEQUENCE [LARGE SCALE GENOMIC DNA]</scope>
    <source>
        <strain evidence="4">JCM 4738</strain>
    </source>
</reference>
<dbReference type="InterPro" id="IPR050491">
    <property type="entry name" value="AmpC-like"/>
</dbReference>
<evidence type="ECO:0000256" key="1">
    <source>
        <dbReference type="SAM" id="SignalP"/>
    </source>
</evidence>
<dbReference type="Proteomes" id="UP000642673">
    <property type="component" value="Unassembled WGS sequence"/>
</dbReference>
<sequence length="400" mass="42358">MSLRHPSATYLAAFTTAAALCAVAVPAHAATAASPGLNRVALRDAIALRPDDGAAGVVAEVHRDGETWRGTAGDAVTGKPVSAGAHFRIGSVSKPMEAVIILQLSDEGRVDLDQSVQHYLPGLLPEDRFKETVTVRQLLNHTSGLPQDFEGAPPASQDEVIDGRFDSLSFDQIIRQTLYPEGRPGPGPRFSPGTRQEYNSFGYRIAGELIESLTGHSLHDEVTRRILKPLGMRDTATSLPGRATPVPRPYLPGYLPRSNGLLVDVNEQGGLPSSMTSTTADLDRFITGLFSGRLLRPAQQAELFTVPRGSDGKPLPYADSANCNVGPAKGTACYSAGLMSFPLPDGTLLWGKTGSDIGYKSGVFATPDLNRRAVYAAGTSSAQDRVPAIAQRLALAAFTG</sequence>
<evidence type="ECO:0000313" key="4">
    <source>
        <dbReference type="Proteomes" id="UP000642673"/>
    </source>
</evidence>
<dbReference type="Gene3D" id="3.40.710.10">
    <property type="entry name" value="DD-peptidase/beta-lactamase superfamily"/>
    <property type="match status" value="1"/>
</dbReference>
<keyword evidence="1" id="KW-0732">Signal</keyword>
<dbReference type="EMBL" id="BMVP01000020">
    <property type="protein sequence ID" value="GHB81890.1"/>
    <property type="molecule type" value="Genomic_DNA"/>
</dbReference>
<protein>
    <submittedName>
        <fullName evidence="3">Peptidase</fullName>
    </submittedName>
</protein>
<dbReference type="PANTHER" id="PTHR46825:SF7">
    <property type="entry name" value="D-ALANYL-D-ALANINE CARBOXYPEPTIDASE"/>
    <property type="match status" value="1"/>
</dbReference>
<proteinExistence type="predicted"/>
<evidence type="ECO:0000313" key="3">
    <source>
        <dbReference type="EMBL" id="GHB81890.1"/>
    </source>
</evidence>
<comment type="caution">
    <text evidence="3">The sequence shown here is derived from an EMBL/GenBank/DDBJ whole genome shotgun (WGS) entry which is preliminary data.</text>
</comment>
<gene>
    <name evidence="3" type="ORF">GCM10010347_60970</name>
</gene>
<dbReference type="Pfam" id="PF00144">
    <property type="entry name" value="Beta-lactamase"/>
    <property type="match status" value="1"/>
</dbReference>
<feature type="domain" description="Beta-lactamase-related" evidence="2">
    <location>
        <begin position="51"/>
        <end position="388"/>
    </location>
</feature>
<name>A0ABQ3F4B3_9ACTN</name>
<feature type="signal peptide" evidence="1">
    <location>
        <begin position="1"/>
        <end position="29"/>
    </location>
</feature>
<accession>A0ABQ3F4B3</accession>
<dbReference type="InterPro" id="IPR012338">
    <property type="entry name" value="Beta-lactam/transpept-like"/>
</dbReference>
<dbReference type="SUPFAM" id="SSF56601">
    <property type="entry name" value="beta-lactamase/transpeptidase-like"/>
    <property type="match status" value="1"/>
</dbReference>